<dbReference type="STRING" id="200361.A0A452ZQA3"/>
<feature type="chain" id="PRO_5019226040" evidence="1">
    <location>
        <begin position="33"/>
        <end position="94"/>
    </location>
</feature>
<reference evidence="3" key="1">
    <citation type="journal article" date="2014" name="Science">
        <title>Ancient hybridizations among the ancestral genomes of bread wheat.</title>
        <authorList>
            <consortium name="International Wheat Genome Sequencing Consortium,"/>
            <person name="Marcussen T."/>
            <person name="Sandve S.R."/>
            <person name="Heier L."/>
            <person name="Spannagl M."/>
            <person name="Pfeifer M."/>
            <person name="Jakobsen K.S."/>
            <person name="Wulff B.B."/>
            <person name="Steuernagel B."/>
            <person name="Mayer K.F."/>
            <person name="Olsen O.A."/>
        </authorList>
    </citation>
    <scope>NUCLEOTIDE SEQUENCE [LARGE SCALE GENOMIC DNA]</scope>
    <source>
        <strain evidence="3">cv. AL8/78</strain>
    </source>
</reference>
<protein>
    <submittedName>
        <fullName evidence="2">Uncharacterized protein</fullName>
    </submittedName>
</protein>
<reference evidence="3" key="2">
    <citation type="journal article" date="2017" name="Nat. Plants">
        <title>The Aegilops tauschii genome reveals multiple impacts of transposons.</title>
        <authorList>
            <person name="Zhao G."/>
            <person name="Zou C."/>
            <person name="Li K."/>
            <person name="Wang K."/>
            <person name="Li T."/>
            <person name="Gao L."/>
            <person name="Zhang X."/>
            <person name="Wang H."/>
            <person name="Yang Z."/>
            <person name="Liu X."/>
            <person name="Jiang W."/>
            <person name="Mao L."/>
            <person name="Kong X."/>
            <person name="Jiao Y."/>
            <person name="Jia J."/>
        </authorList>
    </citation>
    <scope>NUCLEOTIDE SEQUENCE [LARGE SCALE GENOMIC DNA]</scope>
    <source>
        <strain evidence="3">cv. AL8/78</strain>
    </source>
</reference>
<feature type="signal peptide" evidence="1">
    <location>
        <begin position="1"/>
        <end position="32"/>
    </location>
</feature>
<dbReference type="PANTHER" id="PTHR34467:SF1">
    <property type="entry name" value="OS05G0542300 PROTEIN"/>
    <property type="match status" value="1"/>
</dbReference>
<dbReference type="EnsemblPlants" id="AET1Gv20878600.2">
    <property type="protein sequence ID" value="AET1Gv20878600.2"/>
    <property type="gene ID" value="AET1Gv20878600"/>
</dbReference>
<evidence type="ECO:0000313" key="2">
    <source>
        <dbReference type="EnsemblPlants" id="AET1Gv20878600.2"/>
    </source>
</evidence>
<keyword evidence="1" id="KW-0732">Signal</keyword>
<reference evidence="2" key="3">
    <citation type="journal article" date="2017" name="Nature">
        <title>Genome sequence of the progenitor of the wheat D genome Aegilops tauschii.</title>
        <authorList>
            <person name="Luo M.C."/>
            <person name="Gu Y.Q."/>
            <person name="Puiu D."/>
            <person name="Wang H."/>
            <person name="Twardziok S.O."/>
            <person name="Deal K.R."/>
            <person name="Huo N."/>
            <person name="Zhu T."/>
            <person name="Wang L."/>
            <person name="Wang Y."/>
            <person name="McGuire P.E."/>
            <person name="Liu S."/>
            <person name="Long H."/>
            <person name="Ramasamy R.K."/>
            <person name="Rodriguez J.C."/>
            <person name="Van S.L."/>
            <person name="Yuan L."/>
            <person name="Wang Z."/>
            <person name="Xia Z."/>
            <person name="Xiao L."/>
            <person name="Anderson O.D."/>
            <person name="Ouyang S."/>
            <person name="Liang Y."/>
            <person name="Zimin A.V."/>
            <person name="Pertea G."/>
            <person name="Qi P."/>
            <person name="Bennetzen J.L."/>
            <person name="Dai X."/>
            <person name="Dawson M.W."/>
            <person name="Muller H.G."/>
            <person name="Kugler K."/>
            <person name="Rivarola-Duarte L."/>
            <person name="Spannagl M."/>
            <person name="Mayer K.F.X."/>
            <person name="Lu F.H."/>
            <person name="Bevan M.W."/>
            <person name="Leroy P."/>
            <person name="Li P."/>
            <person name="You F.M."/>
            <person name="Sun Q."/>
            <person name="Liu Z."/>
            <person name="Lyons E."/>
            <person name="Wicker T."/>
            <person name="Salzberg S.L."/>
            <person name="Devos K.M."/>
            <person name="Dvorak J."/>
        </authorList>
    </citation>
    <scope>NUCLEOTIDE SEQUENCE [LARGE SCALE GENOMIC DNA]</scope>
    <source>
        <strain evidence="2">cv. AL8/78</strain>
    </source>
</reference>
<dbReference type="Gramene" id="AET1Gv20878600.2">
    <property type="protein sequence ID" value="AET1Gv20878600.2"/>
    <property type="gene ID" value="AET1Gv20878600"/>
</dbReference>
<dbReference type="PANTHER" id="PTHR34467">
    <property type="entry name" value="TRANSMEMBRANE PROTEIN"/>
    <property type="match status" value="1"/>
</dbReference>
<reference evidence="2" key="5">
    <citation type="journal article" date="2021" name="G3 (Bethesda)">
        <title>Aegilops tauschii genome assembly Aet v5.0 features greater sequence contiguity and improved annotation.</title>
        <authorList>
            <person name="Wang L."/>
            <person name="Zhu T."/>
            <person name="Rodriguez J.C."/>
            <person name="Deal K.R."/>
            <person name="Dubcovsky J."/>
            <person name="McGuire P.E."/>
            <person name="Lux T."/>
            <person name="Spannagl M."/>
            <person name="Mayer K.F.X."/>
            <person name="Baldrich P."/>
            <person name="Meyers B.C."/>
            <person name="Huo N."/>
            <person name="Gu Y.Q."/>
            <person name="Zhou H."/>
            <person name="Devos K.M."/>
            <person name="Bennetzen J.L."/>
            <person name="Unver T."/>
            <person name="Budak H."/>
            <person name="Gulick P.J."/>
            <person name="Galiba G."/>
            <person name="Kalapos B."/>
            <person name="Nelson D.R."/>
            <person name="Li P."/>
            <person name="You F.M."/>
            <person name="Luo M.C."/>
            <person name="Dvorak J."/>
        </authorList>
    </citation>
    <scope>NUCLEOTIDE SEQUENCE [LARGE SCALE GENOMIC DNA]</scope>
    <source>
        <strain evidence="2">cv. AL8/78</strain>
    </source>
</reference>
<dbReference type="AlphaFoldDB" id="A0A452ZQA3"/>
<sequence length="94" mass="10428">VRSGTRNRMAKLTMPVFTAVLVMALLITASSSGEVSTTERDRDASKVTKGHTSLYHLQMQSHSRMRILTDFLDYDYGGANSKHDPHRRPGNGGH</sequence>
<evidence type="ECO:0000256" key="1">
    <source>
        <dbReference type="SAM" id="SignalP"/>
    </source>
</evidence>
<reference evidence="2" key="4">
    <citation type="submission" date="2019-03" db="UniProtKB">
        <authorList>
            <consortium name="EnsemblPlants"/>
        </authorList>
    </citation>
    <scope>IDENTIFICATION</scope>
</reference>
<evidence type="ECO:0000313" key="3">
    <source>
        <dbReference type="Proteomes" id="UP000015105"/>
    </source>
</evidence>
<dbReference type="Proteomes" id="UP000015105">
    <property type="component" value="Chromosome 1D"/>
</dbReference>
<name>A0A452ZQA3_AEGTS</name>
<organism evidence="2 3">
    <name type="scientific">Aegilops tauschii subsp. strangulata</name>
    <name type="common">Goatgrass</name>
    <dbReference type="NCBI Taxonomy" id="200361"/>
    <lineage>
        <taxon>Eukaryota</taxon>
        <taxon>Viridiplantae</taxon>
        <taxon>Streptophyta</taxon>
        <taxon>Embryophyta</taxon>
        <taxon>Tracheophyta</taxon>
        <taxon>Spermatophyta</taxon>
        <taxon>Magnoliopsida</taxon>
        <taxon>Liliopsida</taxon>
        <taxon>Poales</taxon>
        <taxon>Poaceae</taxon>
        <taxon>BOP clade</taxon>
        <taxon>Pooideae</taxon>
        <taxon>Triticodae</taxon>
        <taxon>Triticeae</taxon>
        <taxon>Triticinae</taxon>
        <taxon>Aegilops</taxon>
    </lineage>
</organism>
<proteinExistence type="predicted"/>
<keyword evidence="3" id="KW-1185">Reference proteome</keyword>
<accession>A0A452ZQA3</accession>